<evidence type="ECO:0000256" key="1">
    <source>
        <dbReference type="ARBA" id="ARBA00022614"/>
    </source>
</evidence>
<evidence type="ECO:0000256" key="4">
    <source>
        <dbReference type="ARBA" id="ARBA00023157"/>
    </source>
</evidence>
<evidence type="ECO:0000313" key="8">
    <source>
        <dbReference type="Proteomes" id="UP000245119"/>
    </source>
</evidence>
<keyword evidence="1" id="KW-0433">Leucine-rich repeat</keyword>
<keyword evidence="3" id="KW-0677">Repeat</keyword>
<dbReference type="PROSITE" id="PS50835">
    <property type="entry name" value="IG_LIKE"/>
    <property type="match status" value="1"/>
</dbReference>
<dbReference type="STRING" id="400727.A0A2T7PT96"/>
<evidence type="ECO:0000256" key="3">
    <source>
        <dbReference type="ARBA" id="ARBA00022737"/>
    </source>
</evidence>
<accession>A0A2T7PT96</accession>
<reference evidence="7 8" key="1">
    <citation type="submission" date="2018-04" db="EMBL/GenBank/DDBJ databases">
        <title>The genome of golden apple snail Pomacea canaliculata provides insight into stress tolerance and invasive adaptation.</title>
        <authorList>
            <person name="Liu C."/>
            <person name="Liu B."/>
            <person name="Ren Y."/>
            <person name="Zhang Y."/>
            <person name="Wang H."/>
            <person name="Li S."/>
            <person name="Jiang F."/>
            <person name="Yin L."/>
            <person name="Zhang G."/>
            <person name="Qian W."/>
            <person name="Fan W."/>
        </authorList>
    </citation>
    <scope>NUCLEOTIDE SEQUENCE [LARGE SCALE GENOMIC DNA]</scope>
    <source>
        <strain evidence="7">SZHN2017</strain>
        <tissue evidence="7">Muscle</tissue>
    </source>
</reference>
<dbReference type="InterPro" id="IPR003598">
    <property type="entry name" value="Ig_sub2"/>
</dbReference>
<comment type="caution">
    <text evidence="7">The sequence shown here is derived from an EMBL/GenBank/DDBJ whole genome shotgun (WGS) entry which is preliminary data.</text>
</comment>
<proteinExistence type="predicted"/>
<protein>
    <recommendedName>
        <fullName evidence="6">Ig-like domain-containing protein</fullName>
    </recommendedName>
</protein>
<dbReference type="InterPro" id="IPR013783">
    <property type="entry name" value="Ig-like_fold"/>
</dbReference>
<evidence type="ECO:0000313" key="7">
    <source>
        <dbReference type="EMBL" id="PVD36607.1"/>
    </source>
</evidence>
<dbReference type="EMBL" id="PZQS01000002">
    <property type="protein sequence ID" value="PVD36607.1"/>
    <property type="molecule type" value="Genomic_DNA"/>
</dbReference>
<dbReference type="InterPro" id="IPR036179">
    <property type="entry name" value="Ig-like_dom_sf"/>
</dbReference>
<dbReference type="InterPro" id="IPR007110">
    <property type="entry name" value="Ig-like_dom"/>
</dbReference>
<dbReference type="SMART" id="SM00369">
    <property type="entry name" value="LRR_TYP"/>
    <property type="match status" value="7"/>
</dbReference>
<evidence type="ECO:0000256" key="5">
    <source>
        <dbReference type="SAM" id="MobiDB-lite"/>
    </source>
</evidence>
<dbReference type="PANTHER" id="PTHR24366">
    <property type="entry name" value="IG(IMMUNOGLOBULIN) AND LRR(LEUCINE RICH REPEAT) DOMAINS"/>
    <property type="match status" value="1"/>
</dbReference>
<feature type="domain" description="Ig-like" evidence="6">
    <location>
        <begin position="214"/>
        <end position="331"/>
    </location>
</feature>
<dbReference type="PANTHER" id="PTHR24366:SF96">
    <property type="entry name" value="LEUCINE RICH REPEAT CONTAINING 53"/>
    <property type="match status" value="1"/>
</dbReference>
<dbReference type="InterPro" id="IPR003591">
    <property type="entry name" value="Leu-rich_rpt_typical-subtyp"/>
</dbReference>
<dbReference type="Proteomes" id="UP000245119">
    <property type="component" value="Linkage Group LG2"/>
</dbReference>
<dbReference type="AlphaFoldDB" id="A0A2T7PT96"/>
<dbReference type="Gene3D" id="3.80.10.10">
    <property type="entry name" value="Ribonuclease Inhibitor"/>
    <property type="match status" value="2"/>
</dbReference>
<evidence type="ECO:0000256" key="2">
    <source>
        <dbReference type="ARBA" id="ARBA00022729"/>
    </source>
</evidence>
<dbReference type="SUPFAM" id="SSF52058">
    <property type="entry name" value="L domain-like"/>
    <property type="match status" value="1"/>
</dbReference>
<keyword evidence="4" id="KW-1015">Disulfide bond</keyword>
<feature type="region of interest" description="Disordered" evidence="5">
    <location>
        <begin position="424"/>
        <end position="444"/>
    </location>
</feature>
<evidence type="ECO:0000259" key="6">
    <source>
        <dbReference type="PROSITE" id="PS50835"/>
    </source>
</evidence>
<keyword evidence="8" id="KW-1185">Reference proteome</keyword>
<gene>
    <name evidence="7" type="ORF">C0Q70_03592</name>
</gene>
<keyword evidence="2" id="KW-0732">Signal</keyword>
<dbReference type="PROSITE" id="PS51450">
    <property type="entry name" value="LRR"/>
    <property type="match status" value="1"/>
</dbReference>
<dbReference type="SMART" id="SM00082">
    <property type="entry name" value="LRRCT"/>
    <property type="match status" value="1"/>
</dbReference>
<dbReference type="Pfam" id="PF13855">
    <property type="entry name" value="LRR_8"/>
    <property type="match status" value="2"/>
</dbReference>
<dbReference type="OrthoDB" id="5954366at2759"/>
<name>A0A2T7PT96_POMCA</name>
<sequence length="557" mass="61625">MIPEILRGLSMLRNVSLAGNNIKDVQSGIFDGMSIRHLSLSHNAITDASPKSFTRLDDLLTLDLSYNYLESVPKDLFAEMPRLEILNLEHNVLNIFPVVSNLPRLRILLVNDNRLSFTAPGQLSSLRSLQILKLQNNRFVSFDISPRTELLSLQSLDISGNPLRCSCGIAGLGQVLHSNTSLLERPLSTKCTTPDKQVVIVRDVVGKLDECTEPLTSVPFHSHVILITSHVELSCRVHGEPEPAIMWSTPWGHQFADVAHLHMLEDHCEECQPARRYRVHGLTGTSEVSVQSNGRILRISSFSSSFNGNISCTAFNRLGNATAIHYVKAYSAVKTVMLESLFIGACCAAVSLCLGFVVGAIKRAVLRWCSCVGRKKNVKHTPVDNVSVQENLNESHFEDRCKEDSMDFDDDYYPPETPFTTPVAISPTYSPKKSGTPGTPPGGAWLPSNILETMEEVRWRLRYGVGRRVESMKRNVHAIKESGSMYVHNIMESGSTAANKVKAGVVLGVETVKYHVQSIREFCGTGDMGVQTVSMISVETNVDTQESREIIKSFTIV</sequence>
<dbReference type="InterPro" id="IPR001611">
    <property type="entry name" value="Leu-rich_rpt"/>
</dbReference>
<dbReference type="InterPro" id="IPR000483">
    <property type="entry name" value="Cys-rich_flank_reg_C"/>
</dbReference>
<dbReference type="InterPro" id="IPR032675">
    <property type="entry name" value="LRR_dom_sf"/>
</dbReference>
<dbReference type="SUPFAM" id="SSF48726">
    <property type="entry name" value="Immunoglobulin"/>
    <property type="match status" value="1"/>
</dbReference>
<dbReference type="Gene3D" id="2.60.40.10">
    <property type="entry name" value="Immunoglobulins"/>
    <property type="match status" value="1"/>
</dbReference>
<organism evidence="7 8">
    <name type="scientific">Pomacea canaliculata</name>
    <name type="common">Golden apple snail</name>
    <dbReference type="NCBI Taxonomy" id="400727"/>
    <lineage>
        <taxon>Eukaryota</taxon>
        <taxon>Metazoa</taxon>
        <taxon>Spiralia</taxon>
        <taxon>Lophotrochozoa</taxon>
        <taxon>Mollusca</taxon>
        <taxon>Gastropoda</taxon>
        <taxon>Caenogastropoda</taxon>
        <taxon>Architaenioglossa</taxon>
        <taxon>Ampullarioidea</taxon>
        <taxon>Ampullariidae</taxon>
        <taxon>Pomacea</taxon>
    </lineage>
</organism>
<dbReference type="SMART" id="SM00408">
    <property type="entry name" value="IGc2"/>
    <property type="match status" value="1"/>
</dbReference>